<comment type="caution">
    <text evidence="1">The sequence shown here is derived from an EMBL/GenBank/DDBJ whole genome shotgun (WGS) entry which is preliminary data.</text>
</comment>
<evidence type="ECO:0000313" key="1">
    <source>
        <dbReference type="EMBL" id="MDC0745621.1"/>
    </source>
</evidence>
<gene>
    <name evidence="1" type="ORF">POL67_30095</name>
</gene>
<keyword evidence="2" id="KW-1185">Reference proteome</keyword>
<name>A0ABT5EUW1_9BACT</name>
<accession>A0ABT5EUW1</accession>
<dbReference type="Pfam" id="PF08843">
    <property type="entry name" value="AbiEii"/>
    <property type="match status" value="1"/>
</dbReference>
<organism evidence="1 2">
    <name type="scientific">Polyangium mundeleinium</name>
    <dbReference type="NCBI Taxonomy" id="2995306"/>
    <lineage>
        <taxon>Bacteria</taxon>
        <taxon>Pseudomonadati</taxon>
        <taxon>Myxococcota</taxon>
        <taxon>Polyangia</taxon>
        <taxon>Polyangiales</taxon>
        <taxon>Polyangiaceae</taxon>
        <taxon>Polyangium</taxon>
    </lineage>
</organism>
<dbReference type="InterPro" id="IPR014942">
    <property type="entry name" value="AbiEii"/>
</dbReference>
<dbReference type="GO" id="GO:0016740">
    <property type="term" value="F:transferase activity"/>
    <property type="evidence" value="ECO:0007669"/>
    <property type="project" value="UniProtKB-KW"/>
</dbReference>
<dbReference type="RefSeq" id="WP_271923329.1">
    <property type="nucleotide sequence ID" value="NZ_JAQNDO010000001.1"/>
</dbReference>
<sequence length="194" mass="21465">MYAPAAFLASTRSRARETPSTFCRVRGDGTVLGDHLQFEAIPHPRHPTIEGDGSTSDDFFHFAGLPPTTIRAYAREVHLAEKVHAYTLPRPRENSRVKDLPDMALLATTGPFDGATLRRTLAATFTFRAVHPIPAVLPAPPPSWSVPYADMARENALPWPTLEAVFSQARAFLDPILAGHDGTWDPVAWTWRSR</sequence>
<dbReference type="EMBL" id="JAQNDO010000001">
    <property type="protein sequence ID" value="MDC0745621.1"/>
    <property type="molecule type" value="Genomic_DNA"/>
</dbReference>
<protein>
    <submittedName>
        <fullName evidence="1">Nucleotidyl transferase AbiEii/AbiGii toxin family protein</fullName>
    </submittedName>
</protein>
<evidence type="ECO:0000313" key="2">
    <source>
        <dbReference type="Proteomes" id="UP001221411"/>
    </source>
</evidence>
<dbReference type="Proteomes" id="UP001221411">
    <property type="component" value="Unassembled WGS sequence"/>
</dbReference>
<proteinExistence type="predicted"/>
<reference evidence="1 2" key="1">
    <citation type="submission" date="2022-11" db="EMBL/GenBank/DDBJ databases">
        <title>Minimal conservation of predation-associated metabolite biosynthetic gene clusters underscores biosynthetic potential of Myxococcota including descriptions for ten novel species: Archangium lansinium sp. nov., Myxococcus landrumus sp. nov., Nannocystis bai.</title>
        <authorList>
            <person name="Ahearne A."/>
            <person name="Stevens C."/>
            <person name="Dowd S."/>
        </authorList>
    </citation>
    <scope>NUCLEOTIDE SEQUENCE [LARGE SCALE GENOMIC DNA]</scope>
    <source>
        <strain evidence="1 2">RJM3</strain>
    </source>
</reference>
<keyword evidence="1" id="KW-0808">Transferase</keyword>